<dbReference type="EMBL" id="CAEY01001178">
    <property type="status" value="NOT_ANNOTATED_CDS"/>
    <property type="molecule type" value="Genomic_DNA"/>
</dbReference>
<keyword evidence="1" id="KW-0175">Coiled coil</keyword>
<dbReference type="AlphaFoldDB" id="T1L4U9"/>
<gene>
    <name evidence="3" type="primary">107370299</name>
</gene>
<organism evidence="3 4">
    <name type="scientific">Tetranychus urticae</name>
    <name type="common">Two-spotted spider mite</name>
    <dbReference type="NCBI Taxonomy" id="32264"/>
    <lineage>
        <taxon>Eukaryota</taxon>
        <taxon>Metazoa</taxon>
        <taxon>Ecdysozoa</taxon>
        <taxon>Arthropoda</taxon>
        <taxon>Chelicerata</taxon>
        <taxon>Arachnida</taxon>
        <taxon>Acari</taxon>
        <taxon>Acariformes</taxon>
        <taxon>Trombidiformes</taxon>
        <taxon>Prostigmata</taxon>
        <taxon>Eleutherengona</taxon>
        <taxon>Raphignathae</taxon>
        <taxon>Tetranychoidea</taxon>
        <taxon>Tetranychidae</taxon>
        <taxon>Tetranychus</taxon>
    </lineage>
</organism>
<keyword evidence="4" id="KW-1185">Reference proteome</keyword>
<feature type="region of interest" description="Disordered" evidence="2">
    <location>
        <begin position="1"/>
        <end position="28"/>
    </location>
</feature>
<reference evidence="4" key="1">
    <citation type="submission" date="2011-08" db="EMBL/GenBank/DDBJ databases">
        <authorList>
            <person name="Rombauts S."/>
        </authorList>
    </citation>
    <scope>NUCLEOTIDE SEQUENCE</scope>
    <source>
        <strain evidence="4">London</strain>
    </source>
</reference>
<evidence type="ECO:0000313" key="4">
    <source>
        <dbReference type="Proteomes" id="UP000015104"/>
    </source>
</evidence>
<evidence type="ECO:0000256" key="1">
    <source>
        <dbReference type="SAM" id="Coils"/>
    </source>
</evidence>
<dbReference type="EnsemblMetazoa" id="tetur41g00200.1">
    <property type="protein sequence ID" value="tetur41g00200.1"/>
    <property type="gene ID" value="tetur41g00200"/>
</dbReference>
<dbReference type="Proteomes" id="UP000015104">
    <property type="component" value="Unassembled WGS sequence"/>
</dbReference>
<protein>
    <submittedName>
        <fullName evidence="3">Uncharacterized protein</fullName>
    </submittedName>
</protein>
<evidence type="ECO:0000313" key="3">
    <source>
        <dbReference type="EnsemblMetazoa" id="tetur41g00200.1"/>
    </source>
</evidence>
<feature type="region of interest" description="Disordered" evidence="2">
    <location>
        <begin position="306"/>
        <end position="327"/>
    </location>
</feature>
<dbReference type="OrthoDB" id="6531993at2759"/>
<accession>T1L4U9</accession>
<name>T1L4U9_TETUR</name>
<proteinExistence type="predicted"/>
<feature type="coiled-coil region" evidence="1">
    <location>
        <begin position="91"/>
        <end position="192"/>
    </location>
</feature>
<evidence type="ECO:0000256" key="2">
    <source>
        <dbReference type="SAM" id="MobiDB-lite"/>
    </source>
</evidence>
<reference evidence="3" key="2">
    <citation type="submission" date="2015-06" db="UniProtKB">
        <authorList>
            <consortium name="EnsemblMetazoa"/>
        </authorList>
    </citation>
    <scope>IDENTIFICATION</scope>
</reference>
<sequence length="369" mass="42225">MDEPFNETTNDSTNLSSENNQLDVKSSITDGPYKNETLEKFITLCRSRLTDTPNRRKKRYSSLRRAVSRYNSSRHWNQATFDNLIKKFSCLMELDIEHEQANEIYSELLKELASHTGRSCSGRCRKKKKSKTETTLAKLEKSLAIAQRRINKLRDEQSASTWEARGQPNYKLNGIEKKAARLTRKIDDLNKLALRSSSANRRSIKIENDDGSNGGNVNSDGDVDELNCLLKSVRLKECVKIKPKTGSFGSAKFSSVKNSYPKCEMVEIKKYDQINQCYVSSIDQTGIDPDQHKFIVHRIVNPASPSKKCSASDLKHPSKMPFSKTPKNRLRSEYDKRIIHKEIVTQRRESAVDLILDRFRHCNLNSAQD</sequence>
<dbReference type="HOGENOM" id="CLU_750824_0_0_1"/>